<dbReference type="InterPro" id="IPR057666">
    <property type="entry name" value="DrpA_SLOG"/>
</dbReference>
<feature type="domain" description="Smf/DprA SLOG" evidence="2">
    <location>
        <begin position="84"/>
        <end position="292"/>
    </location>
</feature>
<dbReference type="InterPro" id="IPR003488">
    <property type="entry name" value="DprA"/>
</dbReference>
<proteinExistence type="inferred from homology"/>
<sequence>MKSSVPPRAVDACDRCLRRTDLLAGISGHLDVEWRRRRGMAAILAAPDDALLELDPSGVAGRRFGAFSVERARAAIQAAGLSALCRCSPRYPDRLRDLGDPPAVIHVAGRLDALYEVDSVGIVGARRATPYGVAVARQLGRGLSAAGVPVVSGLALGVDSAAHAGAVEGRAPAVAVLAGGADVPYPARMRSLHARIAERGCVVSEMPPGFVARRWCFVARNRIIAAAGAVTVVVEAAIRSGSLSTADFAAQLGRTVAAVPGPVTSPLSAGTNALIAEGAVLVRDGRDVLDHLASTGAVAWPDDERAVDELPPELRTVLAAIEGGHDPLSDPQAAHGDVAGVLAALTELELAGLVTRGFGGGYVRVRSAGGARG</sequence>
<dbReference type="AlphaFoldDB" id="A0A6J4S6W3"/>
<evidence type="ECO:0000313" key="3">
    <source>
        <dbReference type="EMBL" id="CAA9491187.1"/>
    </source>
</evidence>
<dbReference type="Gene3D" id="3.40.50.450">
    <property type="match status" value="1"/>
</dbReference>
<dbReference type="Pfam" id="PF02481">
    <property type="entry name" value="DNA_processg_A"/>
    <property type="match status" value="1"/>
</dbReference>
<name>A0A6J4S6W3_9ACTN</name>
<dbReference type="GO" id="GO:0009294">
    <property type="term" value="P:DNA-mediated transformation"/>
    <property type="evidence" value="ECO:0007669"/>
    <property type="project" value="InterPro"/>
</dbReference>
<gene>
    <name evidence="3" type="ORF">AVDCRST_MAG38-2636</name>
</gene>
<accession>A0A6J4S6W3</accession>
<organism evidence="3">
    <name type="scientific">uncultured Solirubrobacteraceae bacterium</name>
    <dbReference type="NCBI Taxonomy" id="1162706"/>
    <lineage>
        <taxon>Bacteria</taxon>
        <taxon>Bacillati</taxon>
        <taxon>Actinomycetota</taxon>
        <taxon>Thermoleophilia</taxon>
        <taxon>Solirubrobacterales</taxon>
        <taxon>Solirubrobacteraceae</taxon>
        <taxon>environmental samples</taxon>
    </lineage>
</organism>
<dbReference type="PANTHER" id="PTHR43022">
    <property type="entry name" value="PROTEIN SMF"/>
    <property type="match status" value="1"/>
</dbReference>
<dbReference type="EMBL" id="CADCVJ010000221">
    <property type="protein sequence ID" value="CAA9491187.1"/>
    <property type="molecule type" value="Genomic_DNA"/>
</dbReference>
<evidence type="ECO:0000259" key="2">
    <source>
        <dbReference type="Pfam" id="PF02481"/>
    </source>
</evidence>
<reference evidence="3" key="1">
    <citation type="submission" date="2020-02" db="EMBL/GenBank/DDBJ databases">
        <authorList>
            <person name="Meier V. D."/>
        </authorList>
    </citation>
    <scope>NUCLEOTIDE SEQUENCE</scope>
    <source>
        <strain evidence="3">AVDCRST_MAG38</strain>
    </source>
</reference>
<dbReference type="NCBIfam" id="TIGR00732">
    <property type="entry name" value="dprA"/>
    <property type="match status" value="1"/>
</dbReference>
<dbReference type="SUPFAM" id="SSF102405">
    <property type="entry name" value="MCP/YpsA-like"/>
    <property type="match status" value="1"/>
</dbReference>
<protein>
    <submittedName>
        <fullName evidence="3">Rossmann fold nucleotide-binding protein Smf possibly involved in DNA uptake</fullName>
    </submittedName>
</protein>
<evidence type="ECO:0000256" key="1">
    <source>
        <dbReference type="ARBA" id="ARBA00006525"/>
    </source>
</evidence>
<comment type="similarity">
    <text evidence="1">Belongs to the DprA/Smf family.</text>
</comment>
<dbReference type="PANTHER" id="PTHR43022:SF1">
    <property type="entry name" value="PROTEIN SMF"/>
    <property type="match status" value="1"/>
</dbReference>